<dbReference type="EnsemblMetazoa" id="BGLB025041-RC">
    <property type="protein sequence ID" value="BGLB025041-PC"/>
    <property type="gene ID" value="BGLB025041"/>
</dbReference>
<proteinExistence type="predicted"/>
<feature type="domain" description="Protein kinase" evidence="1">
    <location>
        <begin position="102"/>
        <end position="408"/>
    </location>
</feature>
<dbReference type="KEGG" id="bgt:106072410"/>
<dbReference type="VEuPathDB" id="VectorBase:BGLAX_040648"/>
<dbReference type="RefSeq" id="XP_013088236.2">
    <property type="nucleotide sequence ID" value="XM_013232782.2"/>
</dbReference>
<dbReference type="VEuPathDB" id="VectorBase:BGLB025041"/>
<evidence type="ECO:0000313" key="3">
    <source>
        <dbReference type="Proteomes" id="UP000076420"/>
    </source>
</evidence>
<evidence type="ECO:0000259" key="1">
    <source>
        <dbReference type="PROSITE" id="PS50011"/>
    </source>
</evidence>
<dbReference type="Pfam" id="PF00069">
    <property type="entry name" value="Pkinase"/>
    <property type="match status" value="1"/>
</dbReference>
<dbReference type="EnsemblMetazoa" id="BGLB025041-RB">
    <property type="protein sequence ID" value="BGLB025041-PB"/>
    <property type="gene ID" value="BGLB025041"/>
</dbReference>
<dbReference type="Gene3D" id="1.10.510.10">
    <property type="entry name" value="Transferase(Phosphotransferase) domain 1"/>
    <property type="match status" value="1"/>
</dbReference>
<dbReference type="AlphaFoldDB" id="A0A2C9KYK7"/>
<dbReference type="PROSITE" id="PS50011">
    <property type="entry name" value="PROTEIN_KINASE_DOM"/>
    <property type="match status" value="1"/>
</dbReference>
<dbReference type="STRING" id="6526.A0A2C9KYK7"/>
<dbReference type="InterPro" id="IPR000719">
    <property type="entry name" value="Prot_kinase_dom"/>
</dbReference>
<dbReference type="GO" id="GO:0005524">
    <property type="term" value="F:ATP binding"/>
    <property type="evidence" value="ECO:0007669"/>
    <property type="project" value="InterPro"/>
</dbReference>
<dbReference type="SUPFAM" id="SSF56112">
    <property type="entry name" value="Protein kinase-like (PK-like)"/>
    <property type="match status" value="1"/>
</dbReference>
<dbReference type="RefSeq" id="XP_013088235.2">
    <property type="nucleotide sequence ID" value="XM_013232781.2"/>
</dbReference>
<dbReference type="SMART" id="SM00220">
    <property type="entry name" value="S_TKc"/>
    <property type="match status" value="1"/>
</dbReference>
<dbReference type="GO" id="GO:0004672">
    <property type="term" value="F:protein kinase activity"/>
    <property type="evidence" value="ECO:0007669"/>
    <property type="project" value="InterPro"/>
</dbReference>
<dbReference type="RefSeq" id="XP_013088234.2">
    <property type="nucleotide sequence ID" value="XM_013232780.2"/>
</dbReference>
<dbReference type="EnsemblMetazoa" id="BGLB025041-RD">
    <property type="protein sequence ID" value="BGLB025041-PD"/>
    <property type="gene ID" value="BGLB025041"/>
</dbReference>
<dbReference type="EnsemblMetazoa" id="BGLB025041-RA">
    <property type="protein sequence ID" value="BGLB025041-PA"/>
    <property type="gene ID" value="BGLB025041"/>
</dbReference>
<dbReference type="OrthoDB" id="6128227at2759"/>
<dbReference type="InterPro" id="IPR011009">
    <property type="entry name" value="Kinase-like_dom_sf"/>
</dbReference>
<dbReference type="Proteomes" id="UP000076420">
    <property type="component" value="Unassembled WGS sequence"/>
</dbReference>
<organism evidence="2 3">
    <name type="scientific">Biomphalaria glabrata</name>
    <name type="common">Bloodfluke planorb</name>
    <name type="synonym">Freshwater snail</name>
    <dbReference type="NCBI Taxonomy" id="6526"/>
    <lineage>
        <taxon>Eukaryota</taxon>
        <taxon>Metazoa</taxon>
        <taxon>Spiralia</taxon>
        <taxon>Lophotrochozoa</taxon>
        <taxon>Mollusca</taxon>
        <taxon>Gastropoda</taxon>
        <taxon>Heterobranchia</taxon>
        <taxon>Euthyneura</taxon>
        <taxon>Panpulmonata</taxon>
        <taxon>Hygrophila</taxon>
        <taxon>Lymnaeoidea</taxon>
        <taxon>Planorbidae</taxon>
        <taxon>Biomphalaria</taxon>
    </lineage>
</organism>
<sequence length="408" mass="46029">MEDKTNGGSGDAPKNYWDSSNKELAAQCLQTATAEIDFDKKRITNVKAVYPKEYAGTIRVAKSNDDIENLIMMLENIRDKGQPRGLVLDKAKVSVDSGLVSQEGGKTLGSGITSKIILVKDSQLGEMSAQKTIMLAQFHGDQIRAWVHLDNANLAPKLYSFEQEKGQVIMKMEVMEGQTLQSILDGELLQNSTDAVSLSICVLDGLLAAYERLREGNFTHGDIHSGNVMLEPQIKIKLFDFDMARKLLQDPTSNIIRIKNDLLEIIRIFCALYSGYDLDSRYKAENILKAKNVKELNEMLRSDLSETQRQELFKILTMLIDCVSDPRQEGYGDTYEVSKYLREKYKIDNLKKQLAVILFDKFQVKNEEISGMECEIESSNVWNDPDLDDFVKNVTDEDLKSLGVLVLE</sequence>
<protein>
    <recommendedName>
        <fullName evidence="1">Protein kinase domain-containing protein</fullName>
    </recommendedName>
</protein>
<gene>
    <name evidence="2" type="primary">106072410</name>
</gene>
<evidence type="ECO:0000313" key="2">
    <source>
        <dbReference type="EnsemblMetazoa" id="BGLB025041-PC"/>
    </source>
</evidence>
<reference evidence="2" key="1">
    <citation type="submission" date="2020-05" db="UniProtKB">
        <authorList>
            <consortium name="EnsemblMetazoa"/>
        </authorList>
    </citation>
    <scope>IDENTIFICATION</scope>
    <source>
        <strain evidence="2">BB02</strain>
    </source>
</reference>
<dbReference type="RefSeq" id="XP_013088233.2">
    <property type="nucleotide sequence ID" value="XM_013232779.2"/>
</dbReference>
<accession>A0A2C9KYK7</accession>
<name>A0A2C9KYK7_BIOGL</name>